<name>A0A6N2NGZ9_SALVM</name>
<sequence>MTHKHQIKNQSDKRKSHQHRSVKLVKYTLTQRKQRESFVTDKLKSKGSLVRFLGNRRRFRVKEQWIK</sequence>
<proteinExistence type="predicted"/>
<gene>
    <name evidence="2" type="ORF">SVIM_LOCUS416286</name>
    <name evidence="3" type="ORF">SVIM_LOCUS449569</name>
</gene>
<dbReference type="AlphaFoldDB" id="A0A6N2NGZ9"/>
<feature type="region of interest" description="Disordered" evidence="1">
    <location>
        <begin position="1"/>
        <end position="21"/>
    </location>
</feature>
<protein>
    <submittedName>
        <fullName evidence="3">Uncharacterized protein</fullName>
    </submittedName>
</protein>
<evidence type="ECO:0000313" key="2">
    <source>
        <dbReference type="EMBL" id="VFU57576.1"/>
    </source>
</evidence>
<dbReference type="EMBL" id="CAADRP010001952">
    <property type="protein sequence ID" value="VFU57576.1"/>
    <property type="molecule type" value="Genomic_DNA"/>
</dbReference>
<dbReference type="EMBL" id="CAADRP010002063">
    <property type="protein sequence ID" value="VFU60606.1"/>
    <property type="molecule type" value="Genomic_DNA"/>
</dbReference>
<evidence type="ECO:0000313" key="3">
    <source>
        <dbReference type="EMBL" id="VFU60606.1"/>
    </source>
</evidence>
<accession>A0A6N2NGZ9</accession>
<evidence type="ECO:0000256" key="1">
    <source>
        <dbReference type="SAM" id="MobiDB-lite"/>
    </source>
</evidence>
<reference evidence="3" key="1">
    <citation type="submission" date="2019-03" db="EMBL/GenBank/DDBJ databases">
        <authorList>
            <person name="Mank J."/>
            <person name="Almeida P."/>
        </authorList>
    </citation>
    <scope>NUCLEOTIDE SEQUENCE</scope>
    <source>
        <strain evidence="3">78183</strain>
    </source>
</reference>
<organism evidence="3">
    <name type="scientific">Salix viminalis</name>
    <name type="common">Common osier</name>
    <name type="synonym">Basket willow</name>
    <dbReference type="NCBI Taxonomy" id="40686"/>
    <lineage>
        <taxon>Eukaryota</taxon>
        <taxon>Viridiplantae</taxon>
        <taxon>Streptophyta</taxon>
        <taxon>Embryophyta</taxon>
        <taxon>Tracheophyta</taxon>
        <taxon>Spermatophyta</taxon>
        <taxon>Magnoliopsida</taxon>
        <taxon>eudicotyledons</taxon>
        <taxon>Gunneridae</taxon>
        <taxon>Pentapetalae</taxon>
        <taxon>rosids</taxon>
        <taxon>fabids</taxon>
        <taxon>Malpighiales</taxon>
        <taxon>Salicaceae</taxon>
        <taxon>Saliceae</taxon>
        <taxon>Salix</taxon>
    </lineage>
</organism>